<dbReference type="SMART" id="SM00093">
    <property type="entry name" value="SERPIN"/>
    <property type="match status" value="1"/>
</dbReference>
<evidence type="ECO:0000256" key="1">
    <source>
        <dbReference type="ARBA" id="ARBA00009500"/>
    </source>
</evidence>
<evidence type="ECO:0000256" key="2">
    <source>
        <dbReference type="ARBA" id="ARBA00022729"/>
    </source>
</evidence>
<dbReference type="GO" id="GO:0004867">
    <property type="term" value="F:serine-type endopeptidase inhibitor activity"/>
    <property type="evidence" value="ECO:0007669"/>
    <property type="project" value="InterPro"/>
</dbReference>
<accession>L8Y7B6</accession>
<dbReference type="SUPFAM" id="SSF56574">
    <property type="entry name" value="Serpins"/>
    <property type="match status" value="1"/>
</dbReference>
<dbReference type="MEROPS" id="I04.970"/>
<dbReference type="EMBL" id="KB364711">
    <property type="protein sequence ID" value="ELV12137.1"/>
    <property type="molecule type" value="Genomic_DNA"/>
</dbReference>
<evidence type="ECO:0000256" key="3">
    <source>
        <dbReference type="ARBA" id="ARBA00023180"/>
    </source>
</evidence>
<evidence type="ECO:0000259" key="5">
    <source>
        <dbReference type="SMART" id="SM00093"/>
    </source>
</evidence>
<dbReference type="InterPro" id="IPR042185">
    <property type="entry name" value="Serpin_sf_2"/>
</dbReference>
<dbReference type="InterPro" id="IPR042178">
    <property type="entry name" value="Serpin_sf_1"/>
</dbReference>
<evidence type="ECO:0000313" key="6">
    <source>
        <dbReference type="EMBL" id="ELV12137.1"/>
    </source>
</evidence>
<proteinExistence type="inferred from homology"/>
<dbReference type="PANTHER" id="PTHR11461:SF289">
    <property type="entry name" value="ALPHA-1-ANTITRYPSIN-RELATED PROTEIN"/>
    <property type="match status" value="1"/>
</dbReference>
<keyword evidence="2" id="KW-0732">Signal</keyword>
<dbReference type="FunFam" id="2.30.39.10:FF:000003">
    <property type="entry name" value="alpha-1-antitrypsin isoform X1"/>
    <property type="match status" value="1"/>
</dbReference>
<dbReference type="InParanoid" id="L8Y7B6"/>
<dbReference type="InterPro" id="IPR023796">
    <property type="entry name" value="Serpin_dom"/>
</dbReference>
<dbReference type="InterPro" id="IPR023795">
    <property type="entry name" value="Serpin_CS"/>
</dbReference>
<dbReference type="AlphaFoldDB" id="L8Y7B6"/>
<dbReference type="Pfam" id="PF00079">
    <property type="entry name" value="Serpin"/>
    <property type="match status" value="1"/>
</dbReference>
<sequence length="222" mass="25198">MLAAGPWETPHLRTRANWYGKWSSALEGKRIVEEDFHVDKDTTVRVPMLNLLGIFDLHRDQNLSCWVVLEHMKGGATAFFFLPDPGKLQQLEETLTFQHVNDILKTSTVRSVNLQFPKLSISATYDLKEVLNDMNITKIFSNGAHLSGITKHAPLKLSKAVHRAVLTIDEKGTEAAGSPSLEDSHWATHHTIRFNRPFLIVIKEEFSDFILFIAKVLNPMLR</sequence>
<reference evidence="7" key="1">
    <citation type="submission" date="2012-07" db="EMBL/GenBank/DDBJ databases">
        <title>Genome of the Chinese tree shrew, a rising model animal genetically related to primates.</title>
        <authorList>
            <person name="Zhang G."/>
            <person name="Fan Y."/>
            <person name="Yao Y."/>
            <person name="Huang Z."/>
        </authorList>
    </citation>
    <scope>NUCLEOTIDE SEQUENCE [LARGE SCALE GENOMIC DNA]</scope>
</reference>
<evidence type="ECO:0000313" key="7">
    <source>
        <dbReference type="Proteomes" id="UP000011518"/>
    </source>
</evidence>
<feature type="domain" description="Serpin" evidence="5">
    <location>
        <begin position="1"/>
        <end position="219"/>
    </location>
</feature>
<dbReference type="GO" id="GO:0005615">
    <property type="term" value="C:extracellular space"/>
    <property type="evidence" value="ECO:0007669"/>
    <property type="project" value="InterPro"/>
</dbReference>
<organism evidence="6 7">
    <name type="scientific">Tupaia chinensis</name>
    <name type="common">Chinese tree shrew</name>
    <name type="synonym">Tupaia belangeri chinensis</name>
    <dbReference type="NCBI Taxonomy" id="246437"/>
    <lineage>
        <taxon>Eukaryota</taxon>
        <taxon>Metazoa</taxon>
        <taxon>Chordata</taxon>
        <taxon>Craniata</taxon>
        <taxon>Vertebrata</taxon>
        <taxon>Euteleostomi</taxon>
        <taxon>Mammalia</taxon>
        <taxon>Eutheria</taxon>
        <taxon>Euarchontoglires</taxon>
        <taxon>Scandentia</taxon>
        <taxon>Tupaiidae</taxon>
        <taxon>Tupaia</taxon>
    </lineage>
</organism>
<keyword evidence="7" id="KW-1185">Reference proteome</keyword>
<dbReference type="STRING" id="246437.L8Y7B6"/>
<keyword evidence="3" id="KW-0325">Glycoprotein</keyword>
<comment type="similarity">
    <text evidence="1 4">Belongs to the serpin family.</text>
</comment>
<dbReference type="Gene3D" id="3.30.497.10">
    <property type="entry name" value="Antithrombin, subunit I, domain 2"/>
    <property type="match status" value="1"/>
</dbReference>
<name>L8Y7B6_TUPCH</name>
<dbReference type="PROSITE" id="PS00284">
    <property type="entry name" value="SERPIN"/>
    <property type="match status" value="1"/>
</dbReference>
<evidence type="ECO:0000256" key="4">
    <source>
        <dbReference type="RuleBase" id="RU000411"/>
    </source>
</evidence>
<dbReference type="InterPro" id="IPR036186">
    <property type="entry name" value="Serpin_sf"/>
</dbReference>
<reference evidence="7" key="2">
    <citation type="journal article" date="2013" name="Nat. Commun.">
        <title>Genome of the Chinese tree shrew.</title>
        <authorList>
            <person name="Fan Y."/>
            <person name="Huang Z.Y."/>
            <person name="Cao C.C."/>
            <person name="Chen C.S."/>
            <person name="Chen Y.X."/>
            <person name="Fan D.D."/>
            <person name="He J."/>
            <person name="Hou H.L."/>
            <person name="Hu L."/>
            <person name="Hu X.T."/>
            <person name="Jiang X.T."/>
            <person name="Lai R."/>
            <person name="Lang Y.S."/>
            <person name="Liang B."/>
            <person name="Liao S.G."/>
            <person name="Mu D."/>
            <person name="Ma Y.Y."/>
            <person name="Niu Y.Y."/>
            <person name="Sun X.Q."/>
            <person name="Xia J.Q."/>
            <person name="Xiao J."/>
            <person name="Xiong Z.Q."/>
            <person name="Xu L."/>
            <person name="Yang L."/>
            <person name="Zhang Y."/>
            <person name="Zhao W."/>
            <person name="Zhao X.D."/>
            <person name="Zheng Y.T."/>
            <person name="Zhou J.M."/>
            <person name="Zhu Y.B."/>
            <person name="Zhang G.J."/>
            <person name="Wang J."/>
            <person name="Yao Y.G."/>
        </authorList>
    </citation>
    <scope>NUCLEOTIDE SEQUENCE [LARGE SCALE GENOMIC DNA]</scope>
</reference>
<dbReference type="PANTHER" id="PTHR11461">
    <property type="entry name" value="SERINE PROTEASE INHIBITOR, SERPIN"/>
    <property type="match status" value="1"/>
</dbReference>
<dbReference type="Gene3D" id="2.30.39.10">
    <property type="entry name" value="Alpha-1-antitrypsin, domain 1"/>
    <property type="match status" value="1"/>
</dbReference>
<dbReference type="Proteomes" id="UP000011518">
    <property type="component" value="Unassembled WGS sequence"/>
</dbReference>
<protein>
    <submittedName>
        <fullName evidence="6">Putative alpha-1-antitrypsin-related protein</fullName>
    </submittedName>
</protein>
<gene>
    <name evidence="6" type="ORF">TREES_T100005839</name>
</gene>
<dbReference type="InterPro" id="IPR000215">
    <property type="entry name" value="Serpin_fam"/>
</dbReference>